<accession>A0A1E5RSY5</accession>
<feature type="compositionally biased region" description="Basic residues" evidence="2">
    <location>
        <begin position="101"/>
        <end position="140"/>
    </location>
</feature>
<proteinExistence type="predicted"/>
<dbReference type="GO" id="GO:0003677">
    <property type="term" value="F:DNA binding"/>
    <property type="evidence" value="ECO:0007669"/>
    <property type="project" value="InterPro"/>
</dbReference>
<evidence type="ECO:0000313" key="4">
    <source>
        <dbReference type="EMBL" id="OEJ89981.1"/>
    </source>
</evidence>
<feature type="compositionally biased region" description="Low complexity" evidence="2">
    <location>
        <begin position="91"/>
        <end position="100"/>
    </location>
</feature>
<gene>
    <name evidence="4" type="ORF">AWRI3578_g780</name>
</gene>
<evidence type="ECO:0000259" key="3">
    <source>
        <dbReference type="PROSITE" id="PS51504"/>
    </source>
</evidence>
<evidence type="ECO:0000256" key="2">
    <source>
        <dbReference type="SAM" id="MobiDB-lite"/>
    </source>
</evidence>
<dbReference type="GO" id="GO:0006334">
    <property type="term" value="P:nucleosome assembly"/>
    <property type="evidence" value="ECO:0007669"/>
    <property type="project" value="InterPro"/>
</dbReference>
<dbReference type="InterPro" id="IPR036390">
    <property type="entry name" value="WH_DNA-bd_sf"/>
</dbReference>
<protein>
    <recommendedName>
        <fullName evidence="1">Histone H1</fullName>
    </recommendedName>
</protein>
<evidence type="ECO:0000256" key="1">
    <source>
        <dbReference type="ARBA" id="ARBA00020833"/>
    </source>
</evidence>
<dbReference type="SMART" id="SM00526">
    <property type="entry name" value="H15"/>
    <property type="match status" value="1"/>
</dbReference>
<name>A0A1E5RSY5_9ASCO</name>
<feature type="domain" description="H15" evidence="3">
    <location>
        <begin position="10"/>
        <end position="78"/>
    </location>
</feature>
<feature type="region of interest" description="Disordered" evidence="2">
    <location>
        <begin position="84"/>
        <end position="140"/>
    </location>
</feature>
<dbReference type="EMBL" id="LPNL01000003">
    <property type="protein sequence ID" value="OEJ89981.1"/>
    <property type="molecule type" value="Genomic_DNA"/>
</dbReference>
<organism evidence="4 5">
    <name type="scientific">Hanseniaspora opuntiae</name>
    <dbReference type="NCBI Taxonomy" id="211096"/>
    <lineage>
        <taxon>Eukaryota</taxon>
        <taxon>Fungi</taxon>
        <taxon>Dikarya</taxon>
        <taxon>Ascomycota</taxon>
        <taxon>Saccharomycotina</taxon>
        <taxon>Saccharomycetes</taxon>
        <taxon>Saccharomycodales</taxon>
        <taxon>Saccharomycodaceae</taxon>
        <taxon>Hanseniaspora</taxon>
    </lineage>
</organism>
<dbReference type="Gene3D" id="1.10.10.10">
    <property type="entry name" value="Winged helix-like DNA-binding domain superfamily/Winged helix DNA-binding domain"/>
    <property type="match status" value="1"/>
</dbReference>
<dbReference type="AlphaFoldDB" id="A0A1E5RSY5"/>
<sequence length="140" mass="14845">MPAKAASAVPKKPYKDVIIEALKESKSRTGLSRQALKKYFTEKLPEFSNSHLNAAIKNGVTAGLFDQKSPSAKVKLTAAAKKPAAKKVTKKPAAATPAAKKVTKKPAAKKAAPKKKAVTTTKKVVKKVTKKPAAKKTAKK</sequence>
<dbReference type="OrthoDB" id="1110759at2759"/>
<dbReference type="GO" id="GO:0000786">
    <property type="term" value="C:nucleosome"/>
    <property type="evidence" value="ECO:0007669"/>
    <property type="project" value="InterPro"/>
</dbReference>
<comment type="caution">
    <text evidence="4">The sequence shown here is derived from an EMBL/GenBank/DDBJ whole genome shotgun (WGS) entry which is preliminary data.</text>
</comment>
<dbReference type="InterPro" id="IPR036388">
    <property type="entry name" value="WH-like_DNA-bd_sf"/>
</dbReference>
<keyword evidence="5" id="KW-1185">Reference proteome</keyword>
<dbReference type="InterPro" id="IPR005818">
    <property type="entry name" value="Histone_H1/H5_H15"/>
</dbReference>
<dbReference type="Pfam" id="PF00538">
    <property type="entry name" value="Linker_histone"/>
    <property type="match status" value="1"/>
</dbReference>
<dbReference type="Proteomes" id="UP000095605">
    <property type="component" value="Unassembled WGS sequence"/>
</dbReference>
<reference evidence="5" key="1">
    <citation type="journal article" date="2016" name="Genome Announc.">
        <title>Genome sequences of three species of Hanseniaspora isolated from spontaneous wine fermentations.</title>
        <authorList>
            <person name="Sternes P.R."/>
            <person name="Lee D."/>
            <person name="Kutyna D.R."/>
            <person name="Borneman A.R."/>
        </authorList>
    </citation>
    <scope>NUCLEOTIDE SEQUENCE [LARGE SCALE GENOMIC DNA]</scope>
    <source>
        <strain evidence="5">AWRI3578</strain>
    </source>
</reference>
<dbReference type="SUPFAM" id="SSF46785">
    <property type="entry name" value="Winged helix' DNA-binding domain"/>
    <property type="match status" value="1"/>
</dbReference>
<evidence type="ECO:0000313" key="5">
    <source>
        <dbReference type="Proteomes" id="UP000095605"/>
    </source>
</evidence>
<dbReference type="PROSITE" id="PS51504">
    <property type="entry name" value="H15"/>
    <property type="match status" value="1"/>
</dbReference>